<evidence type="ECO:0000313" key="2">
    <source>
        <dbReference type="Proteomes" id="UP000781932"/>
    </source>
</evidence>
<accession>A0A9P6IBN5</accession>
<dbReference type="EMBL" id="JAATWM020000007">
    <property type="protein sequence ID" value="KAF9879534.1"/>
    <property type="molecule type" value="Genomic_DNA"/>
</dbReference>
<reference evidence="1" key="2">
    <citation type="submission" date="2020-11" db="EMBL/GenBank/DDBJ databases">
        <title>Whole genome sequencing of Colletotrichum sp.</title>
        <authorList>
            <person name="Li H."/>
        </authorList>
    </citation>
    <scope>NUCLEOTIDE SEQUENCE</scope>
    <source>
        <strain evidence="1">CkLH20</strain>
    </source>
</reference>
<dbReference type="OrthoDB" id="6513042at2759"/>
<dbReference type="Proteomes" id="UP000781932">
    <property type="component" value="Unassembled WGS sequence"/>
</dbReference>
<dbReference type="RefSeq" id="XP_038748995.1">
    <property type="nucleotide sequence ID" value="XM_038885796.1"/>
</dbReference>
<sequence>MHHYREEIAEMGRSGVVKHKIVVRTVDNSMSAEADLVVYDSVRARDISGFLDDRCRMAVARENEGDGSFNSYVDMHKRTGNWANSNDLWRDVCKNCNERDHALWDGAEMSGNRPGRDEQE</sequence>
<proteinExistence type="predicted"/>
<organism evidence="1 2">
    <name type="scientific">Colletotrichum karsti</name>
    <dbReference type="NCBI Taxonomy" id="1095194"/>
    <lineage>
        <taxon>Eukaryota</taxon>
        <taxon>Fungi</taxon>
        <taxon>Dikarya</taxon>
        <taxon>Ascomycota</taxon>
        <taxon>Pezizomycotina</taxon>
        <taxon>Sordariomycetes</taxon>
        <taxon>Hypocreomycetidae</taxon>
        <taxon>Glomerellales</taxon>
        <taxon>Glomerellaceae</taxon>
        <taxon>Colletotrichum</taxon>
        <taxon>Colletotrichum boninense species complex</taxon>
    </lineage>
</organism>
<dbReference type="InterPro" id="IPR027417">
    <property type="entry name" value="P-loop_NTPase"/>
</dbReference>
<dbReference type="GeneID" id="62158870"/>
<dbReference type="Gene3D" id="3.40.50.300">
    <property type="entry name" value="P-loop containing nucleotide triphosphate hydrolases"/>
    <property type="match status" value="1"/>
</dbReference>
<evidence type="ECO:0000313" key="1">
    <source>
        <dbReference type="EMBL" id="KAF9879534.1"/>
    </source>
</evidence>
<comment type="caution">
    <text evidence="1">The sequence shown here is derived from an EMBL/GenBank/DDBJ whole genome shotgun (WGS) entry which is preliminary data.</text>
</comment>
<reference evidence="1" key="1">
    <citation type="submission" date="2020-03" db="EMBL/GenBank/DDBJ databases">
        <authorList>
            <person name="He L."/>
        </authorList>
    </citation>
    <scope>NUCLEOTIDE SEQUENCE</scope>
    <source>
        <strain evidence="1">CkLH20</strain>
    </source>
</reference>
<protein>
    <submittedName>
        <fullName evidence="1">Uncharacterized protein</fullName>
    </submittedName>
</protein>
<gene>
    <name evidence="1" type="ORF">CkaCkLH20_03077</name>
</gene>
<keyword evidence="2" id="KW-1185">Reference proteome</keyword>
<dbReference type="AlphaFoldDB" id="A0A9P6IBN5"/>
<name>A0A9P6IBN5_9PEZI</name>